<accession>A0ABP7BDY2</accession>
<keyword evidence="2" id="KW-1185">Reference proteome</keyword>
<evidence type="ECO:0000313" key="2">
    <source>
        <dbReference type="Proteomes" id="UP001500711"/>
    </source>
</evidence>
<proteinExistence type="predicted"/>
<reference evidence="2" key="1">
    <citation type="journal article" date="2019" name="Int. J. Syst. Evol. Microbiol.">
        <title>The Global Catalogue of Microorganisms (GCM) 10K type strain sequencing project: providing services to taxonomists for standard genome sequencing and annotation.</title>
        <authorList>
            <consortium name="The Broad Institute Genomics Platform"/>
            <consortium name="The Broad Institute Genome Sequencing Center for Infectious Disease"/>
            <person name="Wu L."/>
            <person name="Ma J."/>
        </authorList>
    </citation>
    <scope>NUCLEOTIDE SEQUENCE [LARGE SCALE GENOMIC DNA]</scope>
    <source>
        <strain evidence="2">JCM 17494</strain>
    </source>
</reference>
<protein>
    <submittedName>
        <fullName evidence="1">Uncharacterized protein</fullName>
    </submittedName>
</protein>
<organism evidence="1 2">
    <name type="scientific">Lentzea roselyniae</name>
    <dbReference type="NCBI Taxonomy" id="531940"/>
    <lineage>
        <taxon>Bacteria</taxon>
        <taxon>Bacillati</taxon>
        <taxon>Actinomycetota</taxon>
        <taxon>Actinomycetes</taxon>
        <taxon>Pseudonocardiales</taxon>
        <taxon>Pseudonocardiaceae</taxon>
        <taxon>Lentzea</taxon>
    </lineage>
</organism>
<gene>
    <name evidence="1" type="ORF">GCM10022267_50040</name>
</gene>
<sequence length="90" mass="10082">MAGIIADIRNARAIRKYGEFIGAMDMVEEAFTTVMKVIDRVDDSATHTGFTVPTQDELKSMHRKAFAALDSVRQEAKKHEGDLVSREWGL</sequence>
<evidence type="ECO:0000313" key="1">
    <source>
        <dbReference type="EMBL" id="GAA3657900.1"/>
    </source>
</evidence>
<dbReference type="RefSeq" id="WP_346132297.1">
    <property type="nucleotide sequence ID" value="NZ_BAABBE010000014.1"/>
</dbReference>
<name>A0ABP7BDY2_9PSEU</name>
<dbReference type="Proteomes" id="UP001500711">
    <property type="component" value="Unassembled WGS sequence"/>
</dbReference>
<dbReference type="EMBL" id="BAABBE010000014">
    <property type="protein sequence ID" value="GAA3657900.1"/>
    <property type="molecule type" value="Genomic_DNA"/>
</dbReference>
<comment type="caution">
    <text evidence="1">The sequence shown here is derived from an EMBL/GenBank/DDBJ whole genome shotgun (WGS) entry which is preliminary data.</text>
</comment>